<feature type="region of interest" description="Disordered" evidence="2">
    <location>
        <begin position="1145"/>
        <end position="1186"/>
    </location>
</feature>
<feature type="region of interest" description="Disordered" evidence="2">
    <location>
        <begin position="314"/>
        <end position="361"/>
    </location>
</feature>
<feature type="compositionally biased region" description="Basic and acidic residues" evidence="2">
    <location>
        <begin position="1062"/>
        <end position="1077"/>
    </location>
</feature>
<feature type="compositionally biased region" description="Low complexity" evidence="2">
    <location>
        <begin position="456"/>
        <end position="469"/>
    </location>
</feature>
<feature type="compositionally biased region" description="Polar residues" evidence="2">
    <location>
        <begin position="1079"/>
        <end position="1099"/>
    </location>
</feature>
<feature type="compositionally biased region" description="Polar residues" evidence="2">
    <location>
        <begin position="348"/>
        <end position="361"/>
    </location>
</feature>
<feature type="compositionally biased region" description="Basic and acidic residues" evidence="2">
    <location>
        <begin position="2529"/>
        <end position="2543"/>
    </location>
</feature>
<dbReference type="GO" id="GO:0001578">
    <property type="term" value="P:microtubule bundle formation"/>
    <property type="evidence" value="ECO:0007669"/>
    <property type="project" value="TreeGrafter"/>
</dbReference>
<feature type="region of interest" description="Disordered" evidence="2">
    <location>
        <begin position="1769"/>
        <end position="1795"/>
    </location>
</feature>
<evidence type="ECO:0008006" key="5">
    <source>
        <dbReference type="Google" id="ProtNLM"/>
    </source>
</evidence>
<feature type="region of interest" description="Disordered" evidence="2">
    <location>
        <begin position="436"/>
        <end position="520"/>
    </location>
</feature>
<feature type="compositionally biased region" description="Polar residues" evidence="2">
    <location>
        <begin position="684"/>
        <end position="706"/>
    </location>
</feature>
<feature type="compositionally biased region" description="Polar residues" evidence="2">
    <location>
        <begin position="757"/>
        <end position="767"/>
    </location>
</feature>
<feature type="region of interest" description="Disordered" evidence="2">
    <location>
        <begin position="1256"/>
        <end position="1302"/>
    </location>
</feature>
<feature type="region of interest" description="Disordered" evidence="2">
    <location>
        <begin position="975"/>
        <end position="1117"/>
    </location>
</feature>
<feature type="compositionally biased region" description="Polar residues" evidence="2">
    <location>
        <begin position="1635"/>
        <end position="1647"/>
    </location>
</feature>
<feature type="region of interest" description="Disordered" evidence="2">
    <location>
        <begin position="234"/>
        <end position="284"/>
    </location>
</feature>
<dbReference type="EMBL" id="CAXITT010000213">
    <property type="protein sequence ID" value="CAL1535861.1"/>
    <property type="molecule type" value="Genomic_DNA"/>
</dbReference>
<feature type="compositionally biased region" description="Polar residues" evidence="2">
    <location>
        <begin position="658"/>
        <end position="668"/>
    </location>
</feature>
<feature type="coiled-coil region" evidence="1">
    <location>
        <begin position="10"/>
        <end position="170"/>
    </location>
</feature>
<evidence type="ECO:0000313" key="4">
    <source>
        <dbReference type="Proteomes" id="UP001497497"/>
    </source>
</evidence>
<sequence>MMRLGTEQRLQDMQLESDSCRARLHSLQEEFRKMEDMVANMLQYKVKIDQLKQENASMKSSYENNLQKYCSHISTLERDNMMLRNQIKKIEAQVHGKGDERDKTKLLLERLKMVEAENSSLVLENEQQRQQYEKCLDEIANQVVQALLAQKTLREECLKLQSRVQDLELQNKHLNIMFKHRLRVTSDSVLQVQHISSGANVDMFSRNTSSTTSSHGEITLEFLNNAESLQSMCSEMLGDDSPGKPQLSSPPPWLRGKLGASVEGDTSPSSTSSTSTASPTTPDGKELLQTKIETEFPATNSSPKVKHISVYASRTRSLERGSSGSLSWTKRGSPGENRSRCGSETEKSSLTGQRLKQSTSADAISHYGIGNKPPSSYLSNNFLLQHSSAQDRLTPQTLLQSLPRDDGRAVLLAGADFNHRSFEAFNKNFEKLLAKNNPEDSSTSPQHKTALQPADSESTSVKSKSSTKSQLDQQRKTGKPEEKSRVMVHMKTKSAPSAALRNPFADPLKSPKSPSNVPGQYYYYDYSDEDSDSRPVSRDFSTASTMSLNELLDSSAEGEVALDDDFFSDWSSVCISPQKRIDNLTGITISNNAMLSKVRSSSTSSRSRSSSSSPESSGVLMKQNGSAPIDAKIKQAKTTNIAIEAAEHKDQALEINKTNQSHSLTSSDTVDKSLSKHSALPKPVSQQSHAKANTDSSPAVNPNSKKVTVEVHTDTRSKSFLPSPSTSPNLSQKSDHGYASKGSYSQSSPSLSPSISQRGTPPWLQSTKDSHSLTRNEFLTLVINRDAIGPVPKSVSNSSSPVQSPKLVRPGKLILAPQDKNFNFQGFSSTSSASSEDRSPLKIFESRQSSDMKSSVIEVKKDGTYAHPMRSFGESSSDNGSSASGSPVSPIKSPSKIPPPVAKKPMRAVKPEARVPQKDAKENANKETTGKYPGAGNTNLTVGFLLQDSHSFPGHSMETMDNFHKLAMLDVRNKMSSRPSSDFGLSFSTKCQSSDSSFENLKVERSGSKDDGYSTMSSDIHPEVLEKYSDTNTRKPSEADSESQTNSTIKSVGPDSNSQWSQERRNSDPTLHSRDMSFDLTSDPDSALESSIHSTAEMVTSSSSQISTSSSDYPISPCSSKVSKMARLFDVDNTQVSLIHGPNCSGQCKHKDHHSVSPSSKGSSNSNSSSPGSPNTFIPPCYQQPESPRRLANEFHKNNANKPPCSPIPFLNTSPGSPKSVNKLVGGTRLVPIKQLAQAQPQSGIPVLSVNRKTADLKVGSPTKPDSPIPVSSNIKRLPKGFYSSSKSSSPLPDKQAPKGMTLSDTANNNIGNEESAQRIVFPTDGTLVDNNKTKDAKGFDSQREENLNIVTGERNSAGKKIRDRYEHSTLSTNIVSSQNFSGHERNIENNRNSCLSQEKKDNSQIDPRVNTSVGAGHASHCENSKNICETVRDNCNSVSHSCISTSNSIHKTSHPPPTMGTAIEVEPSHHQGHPSATQLPLPSQRKRNSSCIILTNQAYQQISSDSENDDEDIMLALRSSGKGGPGQSLHDIPEELSGNVKNNLATNSNNDLTHNLIHEKALQLQNSTIAETNDSAHVNNLPVLKAMHSNHPDPSSNSIGQPQHHFQLSNIHMVDKRNSSINIRNSRCLRRTQSEQSLSQNSKSTSAYDQFHDATWDSGKVLERSTSVSELDLLHQKSSTFYKISGPAHDGDGWTLPYNQNYLPTDMQQRNLLVSPLPSQSASLPITYYQQQIPPRHASPHHQHYHPYNPWLQTLCLDLSDVTELDEDASELTSTRDSLDTSLGHNGMVSDESPRLVGDEQKRFNSQFYSLCKVDSNRSLLSSGNESKEKLSLTNLNEIPQNSDAFTDLQDVEDEIAIQEFDEIARQIAGLSKTVDELNQSLSSLNSGEFEPTFQHILCSSPQPPASAAARAEAIDGYHWVDDEFILTSCNGDIIIGGSGLAHDDSYNDIFEQSSSFDLNSTEDAREEFYQLPVSRISPTVRQDEIFAGSFFDTVKEKPLQVKDNLRSSTRNGSSTEENSTQTKKHFSNQEGNEGRGEIDGEDAAREKQNFTKEESEITESLNGSNDSDDSLASDIGLDYMMCQRLFTAKGRIHQSPANANKPVIDFSTFFIRYGDSEKEAVAAFNFLDNFSMSESAIDIQSEFKRWSLNQIMNEVKMAESAETHDKLVENIPETGVSKDVDVRETRDIGVDAMSLSQRSISTSFDTFDHLSTSFENLEIPSKLTDQMTPHKTAFTLSSIESLENINKDTLTDHETSSMKKRGIIENDELEIVSQGGCNFDISRLRSQSLKESTDHRIMSTENAPSYSEFVADLKMSSMNEPALPKLPPRHPIITNGSLHVSLERDIPPLPPPPPCLNNERTHQVCNLPVKIQPQLVLRHHAPYVNQQLPSLHAHSSRSKFNSRPLSDPSVSLHSAHYLSSALPPPLPPRQPQISRTLDGRPQVIIRPHRFHQDIQLQERGAPPFHHYLIDKSRAALSSPSPTSPGTFPRPRSHSETTGLFKRDSVPLENSKDDSAPSRIPRRKLKTRRELSKLKQSSERSSLEIGAKPVEASPGHKQRSNITMPNGLTVSGSSCDDNGSS</sequence>
<feature type="region of interest" description="Disordered" evidence="2">
    <location>
        <begin position="1195"/>
        <end position="1214"/>
    </location>
</feature>
<feature type="compositionally biased region" description="Low complexity" evidence="2">
    <location>
        <begin position="1100"/>
        <end position="1117"/>
    </location>
</feature>
<dbReference type="PANTHER" id="PTHR21740">
    <property type="entry name" value="NCK-ASSOCIATED PROTEIN 5"/>
    <property type="match status" value="1"/>
</dbReference>
<evidence type="ECO:0000256" key="1">
    <source>
        <dbReference type="SAM" id="Coils"/>
    </source>
</evidence>
<feature type="compositionally biased region" description="Polar residues" evidence="2">
    <location>
        <begin position="1042"/>
        <end position="1061"/>
    </location>
</feature>
<keyword evidence="4" id="KW-1185">Reference proteome</keyword>
<feature type="compositionally biased region" description="Low complexity" evidence="2">
    <location>
        <begin position="740"/>
        <end position="756"/>
    </location>
</feature>
<feature type="compositionally biased region" description="Low complexity" evidence="2">
    <location>
        <begin position="871"/>
        <end position="895"/>
    </location>
</feature>
<dbReference type="InterPro" id="IPR026163">
    <property type="entry name" value="Nckap5l"/>
</dbReference>
<feature type="compositionally biased region" description="Basic and acidic residues" evidence="2">
    <location>
        <begin position="2502"/>
        <end position="2517"/>
    </location>
</feature>
<organism evidence="3 4">
    <name type="scientific">Lymnaea stagnalis</name>
    <name type="common">Great pond snail</name>
    <name type="synonym">Helix stagnalis</name>
    <dbReference type="NCBI Taxonomy" id="6523"/>
    <lineage>
        <taxon>Eukaryota</taxon>
        <taxon>Metazoa</taxon>
        <taxon>Spiralia</taxon>
        <taxon>Lophotrochozoa</taxon>
        <taxon>Mollusca</taxon>
        <taxon>Gastropoda</taxon>
        <taxon>Heterobranchia</taxon>
        <taxon>Euthyneura</taxon>
        <taxon>Panpulmonata</taxon>
        <taxon>Hygrophila</taxon>
        <taxon>Lymnaeoidea</taxon>
        <taxon>Lymnaeidae</taxon>
        <taxon>Lymnaea</taxon>
    </lineage>
</organism>
<feature type="compositionally biased region" description="Polar residues" evidence="2">
    <location>
        <begin position="986"/>
        <end position="999"/>
    </location>
</feature>
<feature type="compositionally biased region" description="Basic and acidic residues" evidence="2">
    <location>
        <begin position="2034"/>
        <end position="2057"/>
    </location>
</feature>
<accession>A0AAV2HP83</accession>
<gene>
    <name evidence="3" type="ORF">GSLYS_00009821001</name>
</gene>
<feature type="compositionally biased region" description="Basic and acidic residues" evidence="2">
    <location>
        <begin position="1020"/>
        <end position="1038"/>
    </location>
</feature>
<feature type="region of interest" description="Disordered" evidence="2">
    <location>
        <begin position="1464"/>
        <end position="1485"/>
    </location>
</feature>
<feature type="compositionally biased region" description="Low complexity" evidence="2">
    <location>
        <begin position="2479"/>
        <end position="2491"/>
    </location>
</feature>
<feature type="compositionally biased region" description="Polar residues" evidence="2">
    <location>
        <begin position="718"/>
        <end position="732"/>
    </location>
</feature>
<feature type="compositionally biased region" description="Low complexity" evidence="2">
    <location>
        <begin position="266"/>
        <end position="282"/>
    </location>
</feature>
<feature type="compositionally biased region" description="Basic and acidic residues" evidence="2">
    <location>
        <begin position="835"/>
        <end position="850"/>
    </location>
</feature>
<dbReference type="Proteomes" id="UP001497497">
    <property type="component" value="Unassembled WGS sequence"/>
</dbReference>
<feature type="compositionally biased region" description="Basic and acidic residues" evidence="2">
    <location>
        <begin position="909"/>
        <end position="929"/>
    </location>
</feature>
<comment type="caution">
    <text evidence="3">The sequence shown here is derived from an EMBL/GenBank/DDBJ whole genome shotgun (WGS) entry which is preliminary data.</text>
</comment>
<feature type="compositionally biased region" description="Polar residues" evidence="2">
    <location>
        <begin position="2561"/>
        <end position="2582"/>
    </location>
</feature>
<feature type="compositionally biased region" description="Basic and acidic residues" evidence="2">
    <location>
        <begin position="473"/>
        <end position="485"/>
    </location>
</feature>
<feature type="compositionally biased region" description="Basic and acidic residues" evidence="2">
    <location>
        <begin position="337"/>
        <end position="347"/>
    </location>
</feature>
<feature type="region of interest" description="Disordered" evidence="2">
    <location>
        <begin position="2476"/>
        <end position="2582"/>
    </location>
</feature>
<feature type="region of interest" description="Disordered" evidence="2">
    <location>
        <begin position="596"/>
        <end position="630"/>
    </location>
</feature>
<dbReference type="GO" id="GO:0007019">
    <property type="term" value="P:microtubule depolymerization"/>
    <property type="evidence" value="ECO:0007669"/>
    <property type="project" value="TreeGrafter"/>
</dbReference>
<feature type="compositionally biased region" description="Low complexity" evidence="2">
    <location>
        <begin position="1156"/>
        <end position="1175"/>
    </location>
</feature>
<evidence type="ECO:0000256" key="2">
    <source>
        <dbReference type="SAM" id="MobiDB-lite"/>
    </source>
</evidence>
<name>A0AAV2HP83_LYMST</name>
<protein>
    <recommendedName>
        <fullName evidence="5">Nck-associated protein 5</fullName>
    </recommendedName>
</protein>
<feature type="compositionally biased region" description="Polar residues" evidence="2">
    <location>
        <begin position="2008"/>
        <end position="2023"/>
    </location>
</feature>
<feature type="compositionally biased region" description="Basic and acidic residues" evidence="2">
    <location>
        <begin position="1001"/>
        <end position="1012"/>
    </location>
</feature>
<reference evidence="3 4" key="1">
    <citation type="submission" date="2024-04" db="EMBL/GenBank/DDBJ databases">
        <authorList>
            <consortium name="Genoscope - CEA"/>
            <person name="William W."/>
        </authorList>
    </citation>
    <scope>NUCLEOTIDE SEQUENCE [LARGE SCALE GENOMIC DNA]</scope>
</reference>
<feature type="compositionally biased region" description="Polar residues" evidence="2">
    <location>
        <begin position="1772"/>
        <end position="1785"/>
    </location>
</feature>
<feature type="compositionally biased region" description="Basic and acidic residues" evidence="2">
    <location>
        <begin position="707"/>
        <end position="717"/>
    </location>
</feature>
<feature type="compositionally biased region" description="Polar residues" evidence="2">
    <location>
        <begin position="439"/>
        <end position="449"/>
    </location>
</feature>
<keyword evidence="1" id="KW-0175">Coiled coil</keyword>
<feature type="region of interest" description="Disordered" evidence="2">
    <location>
        <begin position="1624"/>
        <end position="1647"/>
    </location>
</feature>
<feature type="region of interest" description="Disordered" evidence="2">
    <location>
        <begin position="2003"/>
        <end position="2071"/>
    </location>
</feature>
<feature type="region of interest" description="Disordered" evidence="2">
    <location>
        <begin position="826"/>
        <end position="935"/>
    </location>
</feature>
<dbReference type="GO" id="GO:0035371">
    <property type="term" value="C:microtubule plus-end"/>
    <property type="evidence" value="ECO:0007669"/>
    <property type="project" value="TreeGrafter"/>
</dbReference>
<dbReference type="PANTHER" id="PTHR21740:SF8">
    <property type="entry name" value="NCK-ASSOCIATED PROTEIN 5"/>
    <property type="match status" value="1"/>
</dbReference>
<feature type="compositionally biased region" description="Low complexity" evidence="2">
    <location>
        <begin position="596"/>
        <end position="617"/>
    </location>
</feature>
<proteinExistence type="predicted"/>
<evidence type="ECO:0000313" key="3">
    <source>
        <dbReference type="EMBL" id="CAL1535861.1"/>
    </source>
</evidence>
<feature type="region of interest" description="Disordered" evidence="2">
    <location>
        <begin position="658"/>
        <end position="770"/>
    </location>
</feature>